<dbReference type="Proteomes" id="UP000220527">
    <property type="component" value="Unassembled WGS sequence"/>
</dbReference>
<gene>
    <name evidence="2" type="ORF">CJ255_07820</name>
</gene>
<evidence type="ECO:0000313" key="2">
    <source>
        <dbReference type="EMBL" id="PDW03645.1"/>
    </source>
</evidence>
<feature type="transmembrane region" description="Helical" evidence="1">
    <location>
        <begin position="91"/>
        <end position="113"/>
    </location>
</feature>
<feature type="transmembrane region" description="Helical" evidence="1">
    <location>
        <begin position="51"/>
        <end position="79"/>
    </location>
</feature>
<protein>
    <submittedName>
        <fullName evidence="2">Uncharacterized protein</fullName>
    </submittedName>
</protein>
<evidence type="ECO:0000256" key="1">
    <source>
        <dbReference type="SAM" id="Phobius"/>
    </source>
</evidence>
<dbReference type="EMBL" id="NQWI01000025">
    <property type="protein sequence ID" value="PDW03645.1"/>
    <property type="molecule type" value="Genomic_DNA"/>
</dbReference>
<dbReference type="OrthoDB" id="163265at2"/>
<keyword evidence="1" id="KW-0472">Membrane</keyword>
<evidence type="ECO:0000313" key="3">
    <source>
        <dbReference type="Proteomes" id="UP000220527"/>
    </source>
</evidence>
<reference evidence="3" key="1">
    <citation type="submission" date="2017-08" db="EMBL/GenBank/DDBJ databases">
        <authorList>
            <person name="Grouzdev D.S."/>
            <person name="Gaisin V.A."/>
            <person name="Rysina M.S."/>
            <person name="Gorlenko V.M."/>
        </authorList>
    </citation>
    <scope>NUCLEOTIDE SEQUENCE [LARGE SCALE GENOMIC DNA]</scope>
    <source>
        <strain evidence="3">Kir15-3F</strain>
    </source>
</reference>
<sequence>MLEQLNAILFWLLIVMGLALTVAVLGLALLWRSISNLRVPTDAGFFATMHYVPLILVILLDLLDFGLDFFAAPISWILLDRLGLRSLRNKAVIQALIPFTQPIPVLTLGWIAARVFKLDDSYVTQIVDANAEAQRRRLPPPR</sequence>
<name>A0A2A6RL59_9CHLR</name>
<feature type="transmembrane region" description="Helical" evidence="1">
    <location>
        <begin position="7"/>
        <end position="31"/>
    </location>
</feature>
<dbReference type="AlphaFoldDB" id="A0A2A6RL59"/>
<keyword evidence="1" id="KW-1133">Transmembrane helix</keyword>
<proteinExistence type="predicted"/>
<organism evidence="2 3">
    <name type="scientific">Candidatus Viridilinea mediisalina</name>
    <dbReference type="NCBI Taxonomy" id="2024553"/>
    <lineage>
        <taxon>Bacteria</taxon>
        <taxon>Bacillati</taxon>
        <taxon>Chloroflexota</taxon>
        <taxon>Chloroflexia</taxon>
        <taxon>Chloroflexales</taxon>
        <taxon>Chloroflexineae</taxon>
        <taxon>Oscillochloridaceae</taxon>
        <taxon>Candidatus Viridilinea</taxon>
    </lineage>
</organism>
<comment type="caution">
    <text evidence="2">The sequence shown here is derived from an EMBL/GenBank/DDBJ whole genome shotgun (WGS) entry which is preliminary data.</text>
</comment>
<dbReference type="RefSeq" id="WP_097643528.1">
    <property type="nucleotide sequence ID" value="NZ_NQWI01000025.1"/>
</dbReference>
<accession>A0A2A6RL59</accession>
<keyword evidence="1" id="KW-0812">Transmembrane</keyword>
<keyword evidence="3" id="KW-1185">Reference proteome</keyword>